<comment type="similarity">
    <text evidence="2">Belongs to the mab-21 family.</text>
</comment>
<dbReference type="GO" id="GO:0046872">
    <property type="term" value="F:metal ion binding"/>
    <property type="evidence" value="ECO:0007669"/>
    <property type="project" value="UniProtKB-KW"/>
</dbReference>
<dbReference type="Proteomes" id="UP000677228">
    <property type="component" value="Unassembled WGS sequence"/>
</dbReference>
<keyword evidence="5" id="KW-0479">Metal-binding</keyword>
<dbReference type="EMBL" id="CAJNOK010001895">
    <property type="protein sequence ID" value="CAF0834982.1"/>
    <property type="molecule type" value="Genomic_DNA"/>
</dbReference>
<protein>
    <recommendedName>
        <fullName evidence="7">Mab-21-like HhH/H2TH-like domain-containing protein</fullName>
    </recommendedName>
</protein>
<keyword evidence="3" id="KW-0808">Transferase</keyword>
<accession>A0A8S2HGF3</accession>
<comment type="cofactor">
    <cofactor evidence="1">
        <name>Mg(2+)</name>
        <dbReference type="ChEBI" id="CHEBI:18420"/>
    </cofactor>
</comment>
<dbReference type="Pfam" id="PF20266">
    <property type="entry name" value="Mab-21_C"/>
    <property type="match status" value="1"/>
</dbReference>
<dbReference type="PANTHER" id="PTHR10656">
    <property type="entry name" value="CELL FATE DETERMINING PROTEIN MAB21-RELATED"/>
    <property type="match status" value="1"/>
</dbReference>
<proteinExistence type="inferred from homology"/>
<evidence type="ECO:0000256" key="3">
    <source>
        <dbReference type="ARBA" id="ARBA00022679"/>
    </source>
</evidence>
<dbReference type="InterPro" id="IPR024810">
    <property type="entry name" value="MAB21L/cGLR"/>
</dbReference>
<evidence type="ECO:0000256" key="1">
    <source>
        <dbReference type="ARBA" id="ARBA00001946"/>
    </source>
</evidence>
<sequence length="518" mass="59862">MDSLFGTAGDRLSHPKDIDIMLNEGEIDDENDLIFTPACDIFVRVKWHHDSKLPHGYDNEGVCCINGYEMKQKMCVDTQDGSLLSQMLSILSVKQEVHVETVAIQRKTLFNKRCLSEDFGKQFGEALDAAISSRSPSKSHFLHLYNRFKNEINKVCLNADLAKRLFEKLLYTILSYENDIVLGLKLNFWPKNVQPFLKRLQTTKPDIYEEIKTIHMHLVPKCLPHTALENQAFEFRYSFSAIEQKLAELRTSTGRKLYVIARNIYYKHLHEVTKTLSSCCIKTSVLWMDETINELEENTEILAIQWSSYFSTLLLTGQCPHYFMNNVNLFESVSVEDREKLLNIIETNVVPSEIDYYTINPLGKNMSDTNDEYLKAANVYSTNNINKDFLHDIIHAVQDWDTLLSQYFASTKSTCHLDHLLLVLFVFKVIDGDGNQKNLEKWKNHFLDDNAINEPGPTTTTVESIVWEAEHNLHPAVYTRCFIMFVVIFPLINNIMTKQELTEQIDNINLNIPLRLLN</sequence>
<evidence type="ECO:0000256" key="2">
    <source>
        <dbReference type="ARBA" id="ARBA00008307"/>
    </source>
</evidence>
<dbReference type="Gene3D" id="1.10.1410.40">
    <property type="match status" value="1"/>
</dbReference>
<evidence type="ECO:0000256" key="5">
    <source>
        <dbReference type="ARBA" id="ARBA00022723"/>
    </source>
</evidence>
<evidence type="ECO:0000313" key="10">
    <source>
        <dbReference type="Proteomes" id="UP000682733"/>
    </source>
</evidence>
<keyword evidence="6" id="KW-0460">Magnesium</keyword>
<feature type="domain" description="Mab-21-like HhH/H2TH-like" evidence="7">
    <location>
        <begin position="271"/>
        <end position="346"/>
    </location>
</feature>
<dbReference type="InterPro" id="IPR046906">
    <property type="entry name" value="Mab-21_HhH/H2TH-like"/>
</dbReference>
<dbReference type="EMBL" id="CAJOBA010001895">
    <property type="protein sequence ID" value="CAF3619710.1"/>
    <property type="molecule type" value="Genomic_DNA"/>
</dbReference>
<evidence type="ECO:0000256" key="4">
    <source>
        <dbReference type="ARBA" id="ARBA00022695"/>
    </source>
</evidence>
<dbReference type="Proteomes" id="UP000682733">
    <property type="component" value="Unassembled WGS sequence"/>
</dbReference>
<gene>
    <name evidence="8" type="ORF">OVA965_LOCUS6341</name>
    <name evidence="9" type="ORF">TMI583_LOCUS6337</name>
</gene>
<evidence type="ECO:0000259" key="7">
    <source>
        <dbReference type="Pfam" id="PF20266"/>
    </source>
</evidence>
<dbReference type="PANTHER" id="PTHR10656:SF42">
    <property type="entry name" value="CYCLIC GMP-AMP SYNTHASE-LIKE PROTEIN-RELATED"/>
    <property type="match status" value="1"/>
</dbReference>
<dbReference type="GO" id="GO:0016779">
    <property type="term" value="F:nucleotidyltransferase activity"/>
    <property type="evidence" value="ECO:0007669"/>
    <property type="project" value="UniProtKB-KW"/>
</dbReference>
<evidence type="ECO:0000313" key="9">
    <source>
        <dbReference type="EMBL" id="CAF3619710.1"/>
    </source>
</evidence>
<keyword evidence="4" id="KW-0548">Nucleotidyltransferase</keyword>
<organism evidence="9 10">
    <name type="scientific">Didymodactylos carnosus</name>
    <dbReference type="NCBI Taxonomy" id="1234261"/>
    <lineage>
        <taxon>Eukaryota</taxon>
        <taxon>Metazoa</taxon>
        <taxon>Spiralia</taxon>
        <taxon>Gnathifera</taxon>
        <taxon>Rotifera</taxon>
        <taxon>Eurotatoria</taxon>
        <taxon>Bdelloidea</taxon>
        <taxon>Philodinida</taxon>
        <taxon>Philodinidae</taxon>
        <taxon>Didymodactylos</taxon>
    </lineage>
</organism>
<feature type="non-terminal residue" evidence="9">
    <location>
        <position position="1"/>
    </location>
</feature>
<evidence type="ECO:0000313" key="8">
    <source>
        <dbReference type="EMBL" id="CAF0834982.1"/>
    </source>
</evidence>
<evidence type="ECO:0000256" key="6">
    <source>
        <dbReference type="ARBA" id="ARBA00022842"/>
    </source>
</evidence>
<name>A0A8S2HGF3_9BILA</name>
<comment type="caution">
    <text evidence="9">The sequence shown here is derived from an EMBL/GenBank/DDBJ whole genome shotgun (WGS) entry which is preliminary data.</text>
</comment>
<dbReference type="AlphaFoldDB" id="A0A8S2HGF3"/>
<dbReference type="SMART" id="SM01265">
    <property type="entry name" value="Mab-21"/>
    <property type="match status" value="1"/>
</dbReference>
<reference evidence="9" key="1">
    <citation type="submission" date="2021-02" db="EMBL/GenBank/DDBJ databases">
        <authorList>
            <person name="Nowell W R."/>
        </authorList>
    </citation>
    <scope>NUCLEOTIDE SEQUENCE</scope>
</reference>